<dbReference type="GO" id="GO:0016020">
    <property type="term" value="C:membrane"/>
    <property type="evidence" value="ECO:0007669"/>
    <property type="project" value="TreeGrafter"/>
</dbReference>
<dbReference type="SUPFAM" id="SSF50692">
    <property type="entry name" value="ADC-like"/>
    <property type="match status" value="1"/>
</dbReference>
<feature type="domain" description="Molybdopterin dinucleotide-binding" evidence="10">
    <location>
        <begin position="132"/>
        <end position="238"/>
    </location>
</feature>
<dbReference type="PANTHER" id="PTHR43105:SF10">
    <property type="entry name" value="NADH-QUINONE OXIDOREDUCTASE SUBUNIT G"/>
    <property type="match status" value="1"/>
</dbReference>
<protein>
    <recommendedName>
        <fullName evidence="12">Molybdopterin dinucleotide-binding domain-containing protein</fullName>
    </recommendedName>
</protein>
<dbReference type="PANTHER" id="PTHR43105">
    <property type="entry name" value="RESPIRATORY NITRATE REDUCTASE"/>
    <property type="match status" value="1"/>
</dbReference>
<name>X0WAY8_9ZZZZ</name>
<accession>X0WAY8</accession>
<dbReference type="GO" id="GO:0051539">
    <property type="term" value="F:4 iron, 4 sulfur cluster binding"/>
    <property type="evidence" value="ECO:0007669"/>
    <property type="project" value="UniProtKB-KW"/>
</dbReference>
<keyword evidence="7" id="KW-0408">Iron</keyword>
<evidence type="ECO:0000256" key="6">
    <source>
        <dbReference type="ARBA" id="ARBA00023002"/>
    </source>
</evidence>
<evidence type="ECO:0000256" key="8">
    <source>
        <dbReference type="ARBA" id="ARBA00023014"/>
    </source>
</evidence>
<comment type="caution">
    <text evidence="11">The sequence shown here is derived from an EMBL/GenBank/DDBJ whole genome shotgun (WGS) entry which is preliminary data.</text>
</comment>
<dbReference type="EMBL" id="BARS01036914">
    <property type="protein sequence ID" value="GAG20377.1"/>
    <property type="molecule type" value="Genomic_DNA"/>
</dbReference>
<dbReference type="Gene3D" id="2.40.40.20">
    <property type="match status" value="1"/>
</dbReference>
<keyword evidence="3" id="KW-0004">4Fe-4S</keyword>
<evidence type="ECO:0000259" key="10">
    <source>
        <dbReference type="Pfam" id="PF01568"/>
    </source>
</evidence>
<dbReference type="InterPro" id="IPR050123">
    <property type="entry name" value="Prok_molybdopt-oxidoreductase"/>
</dbReference>
<evidence type="ECO:0000259" key="9">
    <source>
        <dbReference type="Pfam" id="PF00384"/>
    </source>
</evidence>
<dbReference type="Gene3D" id="3.40.50.740">
    <property type="match status" value="1"/>
</dbReference>
<evidence type="ECO:0000256" key="2">
    <source>
        <dbReference type="ARBA" id="ARBA00001966"/>
    </source>
</evidence>
<dbReference type="InterPro" id="IPR009010">
    <property type="entry name" value="Asp_de-COase-like_dom_sf"/>
</dbReference>
<dbReference type="GO" id="GO:0022904">
    <property type="term" value="P:respiratory electron transport chain"/>
    <property type="evidence" value="ECO:0007669"/>
    <property type="project" value="TreeGrafter"/>
</dbReference>
<proteinExistence type="predicted"/>
<dbReference type="InterPro" id="IPR006656">
    <property type="entry name" value="Mopterin_OxRdtase"/>
</dbReference>
<feature type="domain" description="Molybdopterin oxidoreductase" evidence="9">
    <location>
        <begin position="1"/>
        <end position="49"/>
    </location>
</feature>
<dbReference type="SUPFAM" id="SSF53706">
    <property type="entry name" value="Formate dehydrogenase/DMSO reductase, domains 1-3"/>
    <property type="match status" value="1"/>
</dbReference>
<dbReference type="Pfam" id="PF01568">
    <property type="entry name" value="Molydop_binding"/>
    <property type="match status" value="1"/>
</dbReference>
<dbReference type="CDD" id="cd02790">
    <property type="entry name" value="MopB_CT_Formate-Dh_H"/>
    <property type="match status" value="1"/>
</dbReference>
<evidence type="ECO:0000256" key="5">
    <source>
        <dbReference type="ARBA" id="ARBA00022723"/>
    </source>
</evidence>
<dbReference type="GO" id="GO:0003954">
    <property type="term" value="F:NADH dehydrogenase activity"/>
    <property type="evidence" value="ECO:0007669"/>
    <property type="project" value="TreeGrafter"/>
</dbReference>
<evidence type="ECO:0000313" key="11">
    <source>
        <dbReference type="EMBL" id="GAG20377.1"/>
    </source>
</evidence>
<keyword evidence="5" id="KW-0479">Metal-binding</keyword>
<gene>
    <name evidence="11" type="ORF">S01H1_56674</name>
</gene>
<comment type="cofactor">
    <cofactor evidence="1">
        <name>Mo-bis(molybdopterin guanine dinucleotide)</name>
        <dbReference type="ChEBI" id="CHEBI:60539"/>
    </cofactor>
</comment>
<evidence type="ECO:0008006" key="12">
    <source>
        <dbReference type="Google" id="ProtNLM"/>
    </source>
</evidence>
<dbReference type="Pfam" id="PF00384">
    <property type="entry name" value="Molybdopterin"/>
    <property type="match status" value="1"/>
</dbReference>
<evidence type="ECO:0000256" key="7">
    <source>
        <dbReference type="ARBA" id="ARBA00023004"/>
    </source>
</evidence>
<dbReference type="InterPro" id="IPR041925">
    <property type="entry name" value="CT_Formate-Dh_H"/>
</dbReference>
<evidence type="ECO:0000256" key="4">
    <source>
        <dbReference type="ARBA" id="ARBA00022505"/>
    </source>
</evidence>
<reference evidence="11" key="1">
    <citation type="journal article" date="2014" name="Front. Microbiol.">
        <title>High frequency of phylogenetically diverse reductive dehalogenase-homologous genes in deep subseafloor sedimentary metagenomes.</title>
        <authorList>
            <person name="Kawai M."/>
            <person name="Futagami T."/>
            <person name="Toyoda A."/>
            <person name="Takaki Y."/>
            <person name="Nishi S."/>
            <person name="Hori S."/>
            <person name="Arai W."/>
            <person name="Tsubouchi T."/>
            <person name="Morono Y."/>
            <person name="Uchiyama I."/>
            <person name="Ito T."/>
            <person name="Fujiyama A."/>
            <person name="Inagaki F."/>
            <person name="Takami H."/>
        </authorList>
    </citation>
    <scope>NUCLEOTIDE SEQUENCE</scope>
    <source>
        <strain evidence="11">Expedition CK06-06</strain>
    </source>
</reference>
<dbReference type="GO" id="GO:0046872">
    <property type="term" value="F:metal ion binding"/>
    <property type="evidence" value="ECO:0007669"/>
    <property type="project" value="UniProtKB-KW"/>
</dbReference>
<organism evidence="11">
    <name type="scientific">marine sediment metagenome</name>
    <dbReference type="NCBI Taxonomy" id="412755"/>
    <lineage>
        <taxon>unclassified sequences</taxon>
        <taxon>metagenomes</taxon>
        <taxon>ecological metagenomes</taxon>
    </lineage>
</organism>
<sequence length="245" mass="27275">DLVLPGASFAEKDGTFTGTERRVQRVRRAVPPVGQARPDWAILCDLAERVGYDGMRYASPEEVFDEIARLTPIYGGMSYARLEPWGLQWPCPTPDHPGTPFLHEGTFARGRGRFCPAEYRPPAEEPDDAYPLILTTGRVYFHWHTGSMTRRTSVLLRECPEPFVEVSPQDATRLAVADRARVCVASRRGRVELAARVTETVPPGTLFIPFHFYEAAANLLTNPALDPEAKIPELKTCAARLTPCP</sequence>
<feature type="non-terminal residue" evidence="11">
    <location>
        <position position="1"/>
    </location>
</feature>
<dbReference type="FunFam" id="2.40.40.20:FF:000005">
    <property type="entry name" value="Periplasmic nitrate reductase"/>
    <property type="match status" value="1"/>
</dbReference>
<keyword evidence="8" id="KW-0411">Iron-sulfur</keyword>
<evidence type="ECO:0000256" key="1">
    <source>
        <dbReference type="ARBA" id="ARBA00001942"/>
    </source>
</evidence>
<keyword evidence="6" id="KW-0560">Oxidoreductase</keyword>
<dbReference type="AlphaFoldDB" id="X0WAY8"/>
<keyword evidence="4" id="KW-0500">Molybdenum</keyword>
<dbReference type="GO" id="GO:0043546">
    <property type="term" value="F:molybdopterin cofactor binding"/>
    <property type="evidence" value="ECO:0007669"/>
    <property type="project" value="InterPro"/>
</dbReference>
<comment type="cofactor">
    <cofactor evidence="2">
        <name>[4Fe-4S] cluster</name>
        <dbReference type="ChEBI" id="CHEBI:49883"/>
    </cofactor>
</comment>
<evidence type="ECO:0000256" key="3">
    <source>
        <dbReference type="ARBA" id="ARBA00022485"/>
    </source>
</evidence>
<dbReference type="InterPro" id="IPR006657">
    <property type="entry name" value="MoPterin_dinucl-bd_dom"/>
</dbReference>